<sequence length="180" mass="20597">MSQVPISRLFLNLYTIGLDKYKMTSSEVHAGLFAELNTLSKDDIIEVSITLTLPEKMINPIVTEYVKNLKLAFAQYTEYDEDNKNDSNSLFDPIINETVDKHVTGFIEDSQVDTSQGTHTTILYNFLKENTKLKNEWREKRIKILEFKIGVLEDTVVEIEKTDAYDSVMATLLPSLSYTT</sequence>
<comment type="caution">
    <text evidence="1">The sequence shown here is derived from an EMBL/GenBank/DDBJ whole genome shotgun (WGS) entry which is preliminary data.</text>
</comment>
<accession>A0ABD2MZA3</accession>
<gene>
    <name evidence="1" type="ORF">HHI36_022209</name>
</gene>
<proteinExistence type="predicted"/>
<organism evidence="1 2">
    <name type="scientific">Cryptolaemus montrouzieri</name>
    <dbReference type="NCBI Taxonomy" id="559131"/>
    <lineage>
        <taxon>Eukaryota</taxon>
        <taxon>Metazoa</taxon>
        <taxon>Ecdysozoa</taxon>
        <taxon>Arthropoda</taxon>
        <taxon>Hexapoda</taxon>
        <taxon>Insecta</taxon>
        <taxon>Pterygota</taxon>
        <taxon>Neoptera</taxon>
        <taxon>Endopterygota</taxon>
        <taxon>Coleoptera</taxon>
        <taxon>Polyphaga</taxon>
        <taxon>Cucujiformia</taxon>
        <taxon>Coccinelloidea</taxon>
        <taxon>Coccinellidae</taxon>
        <taxon>Scymninae</taxon>
        <taxon>Scymnini</taxon>
        <taxon>Cryptolaemus</taxon>
    </lineage>
</organism>
<evidence type="ECO:0000313" key="2">
    <source>
        <dbReference type="Proteomes" id="UP001516400"/>
    </source>
</evidence>
<keyword evidence="2" id="KW-1185">Reference proteome</keyword>
<reference evidence="1 2" key="1">
    <citation type="journal article" date="2021" name="BMC Biol.">
        <title>Horizontally acquired antibacterial genes associated with adaptive radiation of ladybird beetles.</title>
        <authorList>
            <person name="Li H.S."/>
            <person name="Tang X.F."/>
            <person name="Huang Y.H."/>
            <person name="Xu Z.Y."/>
            <person name="Chen M.L."/>
            <person name="Du X.Y."/>
            <person name="Qiu B.Y."/>
            <person name="Chen P.T."/>
            <person name="Zhang W."/>
            <person name="Slipinski A."/>
            <person name="Escalona H.E."/>
            <person name="Waterhouse R.M."/>
            <person name="Zwick A."/>
            <person name="Pang H."/>
        </authorList>
    </citation>
    <scope>NUCLEOTIDE SEQUENCE [LARGE SCALE GENOMIC DNA]</scope>
    <source>
        <strain evidence="1">SYSU2018</strain>
    </source>
</reference>
<evidence type="ECO:0000313" key="1">
    <source>
        <dbReference type="EMBL" id="KAL3271739.1"/>
    </source>
</evidence>
<dbReference type="AlphaFoldDB" id="A0ABD2MZA3"/>
<dbReference type="EMBL" id="JABFTP020000042">
    <property type="protein sequence ID" value="KAL3271739.1"/>
    <property type="molecule type" value="Genomic_DNA"/>
</dbReference>
<dbReference type="Proteomes" id="UP001516400">
    <property type="component" value="Unassembled WGS sequence"/>
</dbReference>
<protein>
    <submittedName>
        <fullName evidence="1">Uncharacterized protein</fullName>
    </submittedName>
</protein>
<name>A0ABD2MZA3_9CUCU</name>